<protein>
    <submittedName>
        <fullName evidence="1">Uncharacterized protein</fullName>
    </submittedName>
</protein>
<evidence type="ECO:0000313" key="1">
    <source>
        <dbReference type="EMBL" id="PJZ50621.1"/>
    </source>
</evidence>
<keyword evidence="2" id="KW-1185">Reference proteome</keyword>
<gene>
    <name evidence="1" type="ORF">CH362_02325</name>
</gene>
<dbReference type="AlphaFoldDB" id="A0A2M9YGD1"/>
<dbReference type="Proteomes" id="UP000231926">
    <property type="component" value="Unassembled WGS sequence"/>
</dbReference>
<name>A0A2M9YGD1_9LEPT</name>
<dbReference type="OrthoDB" id="334991at2"/>
<evidence type="ECO:0000313" key="2">
    <source>
        <dbReference type="Proteomes" id="UP000231926"/>
    </source>
</evidence>
<proteinExistence type="predicted"/>
<organism evidence="1 2">
    <name type="scientific">Leptospira saintgironsiae</name>
    <dbReference type="NCBI Taxonomy" id="2023183"/>
    <lineage>
        <taxon>Bacteria</taxon>
        <taxon>Pseudomonadati</taxon>
        <taxon>Spirochaetota</taxon>
        <taxon>Spirochaetia</taxon>
        <taxon>Leptospirales</taxon>
        <taxon>Leptospiraceae</taxon>
        <taxon>Leptospira</taxon>
    </lineage>
</organism>
<comment type="caution">
    <text evidence="1">The sequence shown here is derived from an EMBL/GenBank/DDBJ whole genome shotgun (WGS) entry which is preliminary data.</text>
</comment>
<dbReference type="EMBL" id="NPDR01000001">
    <property type="protein sequence ID" value="PJZ50621.1"/>
    <property type="molecule type" value="Genomic_DNA"/>
</dbReference>
<reference evidence="1 2" key="1">
    <citation type="submission" date="2017-07" db="EMBL/GenBank/DDBJ databases">
        <title>Leptospira spp. isolated from tropical soils.</title>
        <authorList>
            <person name="Thibeaux R."/>
            <person name="Iraola G."/>
            <person name="Ferres I."/>
            <person name="Bierque E."/>
            <person name="Girault D."/>
            <person name="Soupe-Gilbert M.-E."/>
            <person name="Picardeau M."/>
            <person name="Goarant C."/>
        </authorList>
    </citation>
    <scope>NUCLEOTIDE SEQUENCE [LARGE SCALE GENOMIC DNA]</scope>
    <source>
        <strain evidence="1 2">FH4-C-A2</strain>
    </source>
</reference>
<sequence length="168" mass="19073">MGLSFRHFAYSLLFVISFIMSSNCEGDLYEIQDPSLGMVKDAAYYVETHKLADTRDLRIFAEPSDHNVYAHFNLKVSPELFLKEGWKKGNQVDESFWKEELAWDILHFGLEAPVELGDAKVYIREDASGNFAGNIEVLVLTGNGSEGYLVCRQFTSDDSKSYLSNFSF</sequence>
<dbReference type="RefSeq" id="WP_100708727.1">
    <property type="nucleotide sequence ID" value="NZ_NPDR01000001.1"/>
</dbReference>
<accession>A0A2M9YGD1</accession>